<comment type="caution">
    <text evidence="6">The sequence shown here is derived from an EMBL/GenBank/DDBJ whole genome shotgun (WGS) entry which is preliminary data.</text>
</comment>
<protein>
    <submittedName>
        <fullName evidence="6">CocE/NonD family hydrolase</fullName>
    </submittedName>
</protein>
<dbReference type="GO" id="GO:0016787">
    <property type="term" value="F:hydrolase activity"/>
    <property type="evidence" value="ECO:0007669"/>
    <property type="project" value="UniProtKB-KW"/>
</dbReference>
<dbReference type="PANTHER" id="PTHR43859">
    <property type="entry name" value="ACYL-ACTIVATING ENZYME"/>
    <property type="match status" value="1"/>
</dbReference>
<dbReference type="InterPro" id="IPR005674">
    <property type="entry name" value="CocE/Ser_esterase"/>
</dbReference>
<evidence type="ECO:0000256" key="3">
    <source>
        <dbReference type="ARBA" id="ARBA00022832"/>
    </source>
</evidence>
<dbReference type="Pfam" id="PF02129">
    <property type="entry name" value="Peptidase_S15"/>
    <property type="match status" value="1"/>
</dbReference>
<keyword evidence="4" id="KW-0443">Lipid metabolism</keyword>
<sequence>MSALTNIIERDVALPVRDGTLLRCDVYRAAEDSPRPAVLFRTPYDKGTAPLGTLSPQQCLDGDFVAMVQDTRVRYASEGEWEALSWGHEGPDGFDSIQWLSEQPSATSPAWRNGWFHTGDLFRQYGTSYVFVDCNKDAIRRRGANISSTEIEAQATSFPGIAAAAAVGVPCPDGEELDEPSLCRRLASRLAHFMVPRYILSLETLLLTPTGKIRKDHLGSGVLQEKVWGREVHSLRFRAEVFR</sequence>
<keyword evidence="6" id="KW-0378">Hydrolase</keyword>
<evidence type="ECO:0000259" key="5">
    <source>
        <dbReference type="Pfam" id="PF02129"/>
    </source>
</evidence>
<evidence type="ECO:0000256" key="4">
    <source>
        <dbReference type="ARBA" id="ARBA00023098"/>
    </source>
</evidence>
<keyword evidence="2" id="KW-0436">Ligase</keyword>
<name>A0ABS0LEL2_9CORY</name>
<organism evidence="6 7">
    <name type="scientific">Corynebacterium belfantii</name>
    <dbReference type="NCBI Taxonomy" id="2014537"/>
    <lineage>
        <taxon>Bacteria</taxon>
        <taxon>Bacillati</taxon>
        <taxon>Actinomycetota</taxon>
        <taxon>Actinomycetes</taxon>
        <taxon>Mycobacteriales</taxon>
        <taxon>Corynebacteriaceae</taxon>
        <taxon>Corynebacterium</taxon>
    </lineage>
</organism>
<dbReference type="SUPFAM" id="SSF53474">
    <property type="entry name" value="alpha/beta-Hydrolases"/>
    <property type="match status" value="1"/>
</dbReference>
<feature type="domain" description="Xaa-Pro dipeptidyl-peptidase-like" evidence="5">
    <location>
        <begin position="18"/>
        <end position="106"/>
    </location>
</feature>
<reference evidence="6 7" key="1">
    <citation type="journal article" date="2020" name="J. Clin. Microbiol.">
        <title>Assessing the Genetic Diversity of Austrian Corynebacterium diphtheriae Clinical Isolates, 2011-2019.</title>
        <authorList>
            <person name="Schaeffer J."/>
            <person name="Huhulescu S."/>
            <person name="Stoeger A."/>
            <person name="Allerberger F."/>
            <person name="Ruppitsch W."/>
        </authorList>
    </citation>
    <scope>NUCLEOTIDE SEQUENCE [LARGE SCALE GENOMIC DNA]</scope>
    <source>
        <strain evidence="6 7">04-17</strain>
    </source>
</reference>
<dbReference type="Gene3D" id="3.30.300.30">
    <property type="match status" value="1"/>
</dbReference>
<dbReference type="SUPFAM" id="SSF56801">
    <property type="entry name" value="Acetyl-CoA synthetase-like"/>
    <property type="match status" value="1"/>
</dbReference>
<dbReference type="InterPro" id="IPR029058">
    <property type="entry name" value="AB_hydrolase_fold"/>
</dbReference>
<evidence type="ECO:0000313" key="7">
    <source>
        <dbReference type="Proteomes" id="UP000615580"/>
    </source>
</evidence>
<dbReference type="NCBIfam" id="TIGR00976">
    <property type="entry name" value="CocE_NonD"/>
    <property type="match status" value="1"/>
</dbReference>
<dbReference type="PANTHER" id="PTHR43859:SF4">
    <property type="entry name" value="BUTANOATE--COA LIGASE AAE1-RELATED"/>
    <property type="match status" value="1"/>
</dbReference>
<accession>A0ABS0LEL2</accession>
<gene>
    <name evidence="6" type="ORF">I4J41_10530</name>
</gene>
<keyword evidence="7" id="KW-1185">Reference proteome</keyword>
<dbReference type="Gene3D" id="3.40.50.1820">
    <property type="entry name" value="alpha/beta hydrolase"/>
    <property type="match status" value="1"/>
</dbReference>
<evidence type="ECO:0000313" key="6">
    <source>
        <dbReference type="EMBL" id="MBG9354990.1"/>
    </source>
</evidence>
<proteinExistence type="inferred from homology"/>
<dbReference type="Proteomes" id="UP000615580">
    <property type="component" value="Unassembled WGS sequence"/>
</dbReference>
<dbReference type="InterPro" id="IPR045851">
    <property type="entry name" value="AMP-bd_C_sf"/>
</dbReference>
<dbReference type="InterPro" id="IPR000383">
    <property type="entry name" value="Xaa-Pro-like_dom"/>
</dbReference>
<dbReference type="RefSeq" id="WP_197690282.1">
    <property type="nucleotide sequence ID" value="NZ_JADQUD010000047.1"/>
</dbReference>
<keyword evidence="3" id="KW-0276">Fatty acid metabolism</keyword>
<dbReference type="EMBL" id="JADQUG010000052">
    <property type="protein sequence ID" value="MBG9354990.1"/>
    <property type="molecule type" value="Genomic_DNA"/>
</dbReference>
<comment type="similarity">
    <text evidence="1">Belongs to the ATP-dependent AMP-binding enzyme family.</text>
</comment>
<evidence type="ECO:0000256" key="1">
    <source>
        <dbReference type="ARBA" id="ARBA00006432"/>
    </source>
</evidence>
<evidence type="ECO:0000256" key="2">
    <source>
        <dbReference type="ARBA" id="ARBA00022598"/>
    </source>
</evidence>